<reference evidence="1" key="1">
    <citation type="journal article" date="2018" name="Genome Biol. Evol.">
        <title>Genomics and development of Lentinus tigrinus, a white-rot wood-decaying mushroom with dimorphic fruiting bodies.</title>
        <authorList>
            <person name="Wu B."/>
            <person name="Xu Z."/>
            <person name="Knudson A."/>
            <person name="Carlson A."/>
            <person name="Chen N."/>
            <person name="Kovaka S."/>
            <person name="LaButti K."/>
            <person name="Lipzen A."/>
            <person name="Pennachio C."/>
            <person name="Riley R."/>
            <person name="Schakwitz W."/>
            <person name="Umezawa K."/>
            <person name="Ohm R.A."/>
            <person name="Grigoriev I.V."/>
            <person name="Nagy L.G."/>
            <person name="Gibbons J."/>
            <person name="Hibbett D."/>
        </authorList>
    </citation>
    <scope>NUCLEOTIDE SEQUENCE [LARGE SCALE GENOMIC DNA]</scope>
    <source>
        <strain evidence="1">ALCF2SS1-6</strain>
    </source>
</reference>
<dbReference type="InterPro" id="IPR043502">
    <property type="entry name" value="DNA/RNA_pol_sf"/>
</dbReference>
<dbReference type="AlphaFoldDB" id="A0A5C2RNG5"/>
<dbReference type="EMBL" id="ML122466">
    <property type="protein sequence ID" value="RPD52065.1"/>
    <property type="molecule type" value="Genomic_DNA"/>
</dbReference>
<dbReference type="STRING" id="1328759.A0A5C2RNG5"/>
<name>A0A5C2RNG5_9APHY</name>
<organism evidence="1 2">
    <name type="scientific">Lentinus tigrinus ALCF2SS1-6</name>
    <dbReference type="NCBI Taxonomy" id="1328759"/>
    <lineage>
        <taxon>Eukaryota</taxon>
        <taxon>Fungi</taxon>
        <taxon>Dikarya</taxon>
        <taxon>Basidiomycota</taxon>
        <taxon>Agaricomycotina</taxon>
        <taxon>Agaricomycetes</taxon>
        <taxon>Polyporales</taxon>
        <taxon>Polyporaceae</taxon>
        <taxon>Lentinus</taxon>
    </lineage>
</organism>
<feature type="non-terminal residue" evidence="1">
    <location>
        <position position="1"/>
    </location>
</feature>
<evidence type="ECO:0000313" key="2">
    <source>
        <dbReference type="Proteomes" id="UP000313359"/>
    </source>
</evidence>
<gene>
    <name evidence="1" type="ORF">L227DRAFT_484751</name>
</gene>
<proteinExistence type="predicted"/>
<keyword evidence="2" id="KW-1185">Reference proteome</keyword>
<dbReference type="InterPro" id="IPR043128">
    <property type="entry name" value="Rev_trsase/Diguanyl_cyclase"/>
</dbReference>
<protein>
    <submittedName>
        <fullName evidence="1">Uncharacterized protein</fullName>
    </submittedName>
</protein>
<dbReference type="SUPFAM" id="SSF56672">
    <property type="entry name" value="DNA/RNA polymerases"/>
    <property type="match status" value="1"/>
</dbReference>
<feature type="non-terminal residue" evidence="1">
    <location>
        <position position="120"/>
    </location>
</feature>
<dbReference type="Gene3D" id="3.30.70.270">
    <property type="match status" value="1"/>
</dbReference>
<dbReference type="Proteomes" id="UP000313359">
    <property type="component" value="Unassembled WGS sequence"/>
</dbReference>
<accession>A0A5C2RNG5</accession>
<sequence length="120" mass="13250">LQPEIPHVTIPYIDDVPIKGPASDYRNADGTYETIAENAGVRRFVWEHLQNVNRVVQRMKHAGGTFSGKKLVLCAREIVVVGHRCTPEGRLPETSNVEAVVNWGPCKDLSEVRAFLGTVG</sequence>
<dbReference type="OrthoDB" id="3186349at2759"/>
<evidence type="ECO:0000313" key="1">
    <source>
        <dbReference type="EMBL" id="RPD52065.1"/>
    </source>
</evidence>